<name>A0A484GIW0_SOUCH</name>
<dbReference type="GO" id="GO:0003735">
    <property type="term" value="F:structural constituent of ribosome"/>
    <property type="evidence" value="ECO:0007669"/>
    <property type="project" value="InterPro"/>
</dbReference>
<dbReference type="EMBL" id="QWLN02007139">
    <property type="protein sequence ID" value="TEA35707.1"/>
    <property type="molecule type" value="Genomic_DNA"/>
</dbReference>
<feature type="non-terminal residue" evidence="1">
    <location>
        <position position="1"/>
    </location>
</feature>
<dbReference type="Proteomes" id="UP000295264">
    <property type="component" value="Unassembled WGS sequence"/>
</dbReference>
<protein>
    <submittedName>
        <fullName evidence="1">Uncharacterized protein</fullName>
    </submittedName>
</protein>
<comment type="caution">
    <text evidence="1">The sequence shown here is derived from an EMBL/GenBank/DDBJ whole genome shotgun (WGS) entry which is preliminary data.</text>
</comment>
<sequence length="41" mass="4709">LLPGRKVVVICCEGIHTSGNFCRRKLQYLVFFHKCINTNLS</sequence>
<reference evidence="1 2" key="1">
    <citation type="journal article" date="2018" name="Genomics">
        <title>Molecular footprints of inshore aquatic adaptation in Indo-Pacific humpback dolphin (Sousa chinensis).</title>
        <authorList>
            <person name="Ming Y."/>
            <person name="Jian J."/>
            <person name="Yu F."/>
            <person name="Yu X."/>
            <person name="Wang J."/>
            <person name="Liu W."/>
        </authorList>
    </citation>
    <scope>NUCLEOTIDE SEQUENCE [LARGE SCALE GENOMIC DNA]</scope>
    <source>
        <strain evidence="1">MY-2018</strain>
        <tissue evidence="1">Skin</tissue>
    </source>
</reference>
<evidence type="ECO:0000313" key="2">
    <source>
        <dbReference type="Proteomes" id="UP000295264"/>
    </source>
</evidence>
<proteinExistence type="predicted"/>
<keyword evidence="2" id="KW-1185">Reference proteome</keyword>
<dbReference type="AlphaFoldDB" id="A0A484GIW0"/>
<dbReference type="GO" id="GO:0006412">
    <property type="term" value="P:translation"/>
    <property type="evidence" value="ECO:0007669"/>
    <property type="project" value="InterPro"/>
</dbReference>
<dbReference type="SUPFAM" id="SSF52161">
    <property type="entry name" value="Ribosomal protein L13"/>
    <property type="match status" value="1"/>
</dbReference>
<dbReference type="InterPro" id="IPR036899">
    <property type="entry name" value="Ribosomal_uL13_sf"/>
</dbReference>
<organism evidence="1 2">
    <name type="scientific">Sousa chinensis</name>
    <name type="common">Indo-pacific humpbacked dolphin</name>
    <name type="synonym">Steno chinensis</name>
    <dbReference type="NCBI Taxonomy" id="103600"/>
    <lineage>
        <taxon>Eukaryota</taxon>
        <taxon>Metazoa</taxon>
        <taxon>Chordata</taxon>
        <taxon>Craniata</taxon>
        <taxon>Vertebrata</taxon>
        <taxon>Euteleostomi</taxon>
        <taxon>Mammalia</taxon>
        <taxon>Eutheria</taxon>
        <taxon>Laurasiatheria</taxon>
        <taxon>Artiodactyla</taxon>
        <taxon>Whippomorpha</taxon>
        <taxon>Cetacea</taxon>
        <taxon>Odontoceti</taxon>
        <taxon>Delphinidae</taxon>
        <taxon>Sousa</taxon>
    </lineage>
</organism>
<dbReference type="GO" id="GO:0005840">
    <property type="term" value="C:ribosome"/>
    <property type="evidence" value="ECO:0007669"/>
    <property type="project" value="InterPro"/>
</dbReference>
<evidence type="ECO:0000313" key="1">
    <source>
        <dbReference type="EMBL" id="TEA35707.1"/>
    </source>
</evidence>
<accession>A0A484GIW0</accession>
<gene>
    <name evidence="1" type="ORF">DBR06_SOUSAS1110057</name>
</gene>